<evidence type="ECO:0000313" key="1">
    <source>
        <dbReference type="EMBL" id="RZC40769.1"/>
    </source>
</evidence>
<reference evidence="1 2" key="1">
    <citation type="submission" date="2017-03" db="EMBL/GenBank/DDBJ databases">
        <title>Genome of the blue death feigning beetle - Asbolus verrucosus.</title>
        <authorList>
            <person name="Rider S.D."/>
        </authorList>
    </citation>
    <scope>NUCLEOTIDE SEQUENCE [LARGE SCALE GENOMIC DNA]</scope>
    <source>
        <strain evidence="1">Butters</strain>
        <tissue evidence="1">Head and leg muscle</tissue>
    </source>
</reference>
<organism evidence="1 2">
    <name type="scientific">Asbolus verrucosus</name>
    <name type="common">Desert ironclad beetle</name>
    <dbReference type="NCBI Taxonomy" id="1661398"/>
    <lineage>
        <taxon>Eukaryota</taxon>
        <taxon>Metazoa</taxon>
        <taxon>Ecdysozoa</taxon>
        <taxon>Arthropoda</taxon>
        <taxon>Hexapoda</taxon>
        <taxon>Insecta</taxon>
        <taxon>Pterygota</taxon>
        <taxon>Neoptera</taxon>
        <taxon>Endopterygota</taxon>
        <taxon>Coleoptera</taxon>
        <taxon>Polyphaga</taxon>
        <taxon>Cucujiformia</taxon>
        <taxon>Tenebrionidae</taxon>
        <taxon>Pimeliinae</taxon>
        <taxon>Asbolus</taxon>
    </lineage>
</organism>
<evidence type="ECO:0000313" key="2">
    <source>
        <dbReference type="Proteomes" id="UP000292052"/>
    </source>
</evidence>
<dbReference type="OrthoDB" id="6809111at2759"/>
<accession>A0A482W7J0</accession>
<name>A0A482W7J0_ASBVE</name>
<keyword evidence="2" id="KW-1185">Reference proteome</keyword>
<gene>
    <name evidence="1" type="ORF">BDFB_013090</name>
</gene>
<dbReference type="Proteomes" id="UP000292052">
    <property type="component" value="Unassembled WGS sequence"/>
</dbReference>
<dbReference type="AlphaFoldDB" id="A0A482W7J0"/>
<proteinExistence type="predicted"/>
<comment type="caution">
    <text evidence="1">The sequence shown here is derived from an EMBL/GenBank/DDBJ whole genome shotgun (WGS) entry which is preliminary data.</text>
</comment>
<sequence>MGIITSTVSCDFITIATTIFVRLQIDILELEPPTLSPTIPLDDVKKVLLGLITFGEQFQEFRKNLNAEGTNMAGFMLSY</sequence>
<protein>
    <submittedName>
        <fullName evidence="1">Uncharacterized protein</fullName>
    </submittedName>
</protein>
<dbReference type="EMBL" id="QDEB01023293">
    <property type="protein sequence ID" value="RZC40769.1"/>
    <property type="molecule type" value="Genomic_DNA"/>
</dbReference>